<keyword evidence="2 5" id="KW-0560">Oxidoreductase</keyword>
<dbReference type="PANTHER" id="PTHR30466:SF11">
    <property type="entry name" value="FLAVIN-DEPENDENT MONOOXYGENASE, REDUCTASE SUBUNIT HSAB"/>
    <property type="match status" value="1"/>
</dbReference>
<reference evidence="5" key="1">
    <citation type="submission" date="2023-06" db="EMBL/GenBank/DDBJ databases">
        <title>Draft genome sequence of Nocardioides sp. SOB72.</title>
        <authorList>
            <person name="Zhang G."/>
        </authorList>
    </citation>
    <scope>NUCLEOTIDE SEQUENCE</scope>
    <source>
        <strain evidence="5">SOB72</strain>
    </source>
</reference>
<gene>
    <name evidence="5" type="ORF">QWY29_16225</name>
</gene>
<comment type="caution">
    <text evidence="5">The sequence shown here is derived from an EMBL/GenBank/DDBJ whole genome shotgun (WGS) entry which is preliminary data.</text>
</comment>
<dbReference type="Gene3D" id="2.30.110.10">
    <property type="entry name" value="Electron Transport, Fmn-binding Protein, Chain A"/>
    <property type="match status" value="1"/>
</dbReference>
<evidence type="ECO:0000313" key="6">
    <source>
        <dbReference type="Proteomes" id="UP001168537"/>
    </source>
</evidence>
<dbReference type="EC" id="1.-.-.-" evidence="5"/>
<dbReference type="EMBL" id="JAUHJR010000008">
    <property type="protein sequence ID" value="MDN4162917.1"/>
    <property type="molecule type" value="Genomic_DNA"/>
</dbReference>
<evidence type="ECO:0000256" key="2">
    <source>
        <dbReference type="ARBA" id="ARBA00023002"/>
    </source>
</evidence>
<organism evidence="5 6">
    <name type="scientific">Nocardioides abyssi</name>
    <dbReference type="NCBI Taxonomy" id="3058370"/>
    <lineage>
        <taxon>Bacteria</taxon>
        <taxon>Bacillati</taxon>
        <taxon>Actinomycetota</taxon>
        <taxon>Actinomycetes</taxon>
        <taxon>Propionibacteriales</taxon>
        <taxon>Nocardioidaceae</taxon>
        <taxon>Nocardioides</taxon>
    </lineage>
</organism>
<comment type="similarity">
    <text evidence="1">Belongs to the non-flavoprotein flavin reductase family.</text>
</comment>
<evidence type="ECO:0000259" key="4">
    <source>
        <dbReference type="SMART" id="SM00903"/>
    </source>
</evidence>
<keyword evidence="6" id="KW-1185">Reference proteome</keyword>
<dbReference type="InterPro" id="IPR012349">
    <property type="entry name" value="Split_barrel_FMN-bd"/>
</dbReference>
<evidence type="ECO:0000256" key="1">
    <source>
        <dbReference type="ARBA" id="ARBA00008898"/>
    </source>
</evidence>
<dbReference type="Proteomes" id="UP001168537">
    <property type="component" value="Unassembled WGS sequence"/>
</dbReference>
<dbReference type="InterPro" id="IPR050268">
    <property type="entry name" value="NADH-dep_flavin_reductase"/>
</dbReference>
<evidence type="ECO:0000256" key="3">
    <source>
        <dbReference type="SAM" id="MobiDB-lite"/>
    </source>
</evidence>
<dbReference type="InterPro" id="IPR002563">
    <property type="entry name" value="Flavin_Rdtase-like_dom"/>
</dbReference>
<dbReference type="RefSeq" id="WP_300962062.1">
    <property type="nucleotide sequence ID" value="NZ_JAUHJR010000008.1"/>
</dbReference>
<sequence length="218" mass="22974">MSAHSGASADIPDGMNPNAAETWPSPELIASWLGSEAYEIEPLGPGEGSAVPTDDPARQAEARHFRDVLGRFASGVTVVTATSGGEPVGMTCQSFSSVSLDPPLVLFVPAKTSRAWPLIQRSGRFCVNFLADGQAELSNQMASRGTDKFAGVAWHPSEATGSPVLEGSLAHVDCSVHAVHEAGDHWVVIGRVLHLATAPEDAPVDPLLFYRGKYGTTR</sequence>
<name>A0ABT8EXQ8_9ACTN</name>
<accession>A0ABT8EXQ8</accession>
<dbReference type="PANTHER" id="PTHR30466">
    <property type="entry name" value="FLAVIN REDUCTASE"/>
    <property type="match status" value="1"/>
</dbReference>
<evidence type="ECO:0000313" key="5">
    <source>
        <dbReference type="EMBL" id="MDN4162917.1"/>
    </source>
</evidence>
<dbReference type="SMART" id="SM00903">
    <property type="entry name" value="Flavin_Reduct"/>
    <property type="match status" value="1"/>
</dbReference>
<protein>
    <submittedName>
        <fullName evidence="5">Flavin reductase family protein</fullName>
        <ecNumber evidence="5">1.-.-.-</ecNumber>
    </submittedName>
</protein>
<feature type="domain" description="Flavin reductase like" evidence="4">
    <location>
        <begin position="69"/>
        <end position="216"/>
    </location>
</feature>
<dbReference type="GO" id="GO:0016491">
    <property type="term" value="F:oxidoreductase activity"/>
    <property type="evidence" value="ECO:0007669"/>
    <property type="project" value="UniProtKB-KW"/>
</dbReference>
<proteinExistence type="inferred from homology"/>
<feature type="region of interest" description="Disordered" evidence="3">
    <location>
        <begin position="1"/>
        <end position="22"/>
    </location>
</feature>
<dbReference type="SUPFAM" id="SSF50475">
    <property type="entry name" value="FMN-binding split barrel"/>
    <property type="match status" value="1"/>
</dbReference>
<dbReference type="Pfam" id="PF01613">
    <property type="entry name" value="Flavin_Reduct"/>
    <property type="match status" value="1"/>
</dbReference>